<comment type="pathway">
    <text evidence="9 13">Amino-acid biosynthesis; L-lysine biosynthesis via DAP pathway; (S)-tetrahydrodipicolinate from L-aspartate: step 4/4.</text>
</comment>
<dbReference type="Pfam" id="PF01113">
    <property type="entry name" value="DapB_N"/>
    <property type="match status" value="1"/>
</dbReference>
<evidence type="ECO:0000259" key="15">
    <source>
        <dbReference type="Pfam" id="PF05173"/>
    </source>
</evidence>
<evidence type="ECO:0000259" key="14">
    <source>
        <dbReference type="Pfam" id="PF01113"/>
    </source>
</evidence>
<dbReference type="InterPro" id="IPR022663">
    <property type="entry name" value="DapB_C"/>
</dbReference>
<organism evidence="16 17">
    <name type="scientific">Litorimonas cladophorae</name>
    <dbReference type="NCBI Taxonomy" id="1220491"/>
    <lineage>
        <taxon>Bacteria</taxon>
        <taxon>Pseudomonadati</taxon>
        <taxon>Pseudomonadota</taxon>
        <taxon>Alphaproteobacteria</taxon>
        <taxon>Maricaulales</taxon>
        <taxon>Robiginitomaculaceae</taxon>
    </lineage>
</organism>
<evidence type="ECO:0000256" key="5">
    <source>
        <dbReference type="ARBA" id="ARBA00022915"/>
    </source>
</evidence>
<feature type="binding site" evidence="13">
    <location>
        <begin position="133"/>
        <end position="136"/>
    </location>
    <ligand>
        <name>NAD(+)</name>
        <dbReference type="ChEBI" id="CHEBI:57540"/>
    </ligand>
</feature>
<evidence type="ECO:0000256" key="3">
    <source>
        <dbReference type="ARBA" id="ARBA00022605"/>
    </source>
</evidence>
<comment type="subcellular location">
    <subcellularLocation>
        <location evidence="13">Cytoplasm</location>
    </subcellularLocation>
</comment>
<dbReference type="PANTHER" id="PTHR20836">
    <property type="entry name" value="DIHYDRODIPICOLINATE REDUCTASE"/>
    <property type="match status" value="1"/>
</dbReference>
<dbReference type="PROSITE" id="PS01298">
    <property type="entry name" value="DAPB"/>
    <property type="match status" value="1"/>
</dbReference>
<dbReference type="EMBL" id="BMYV01000002">
    <property type="protein sequence ID" value="GGX67515.1"/>
    <property type="molecule type" value="Genomic_DNA"/>
</dbReference>
<dbReference type="PANTHER" id="PTHR20836:SF0">
    <property type="entry name" value="4-HYDROXY-TETRAHYDRODIPICOLINATE REDUCTASE 1, CHLOROPLASTIC-RELATED"/>
    <property type="match status" value="1"/>
</dbReference>
<dbReference type="InterPro" id="IPR000846">
    <property type="entry name" value="DapB_N"/>
</dbReference>
<evidence type="ECO:0000256" key="11">
    <source>
        <dbReference type="ARBA" id="ARBA00049080"/>
    </source>
</evidence>
<evidence type="ECO:0000256" key="6">
    <source>
        <dbReference type="ARBA" id="ARBA00023002"/>
    </source>
</evidence>
<dbReference type="Proteomes" id="UP000600865">
    <property type="component" value="Unassembled WGS sequence"/>
</dbReference>
<dbReference type="RefSeq" id="WP_189584231.1">
    <property type="nucleotide sequence ID" value="NZ_BMYV01000002.1"/>
</dbReference>
<dbReference type="GO" id="GO:0050661">
    <property type="term" value="F:NADP binding"/>
    <property type="evidence" value="ECO:0007669"/>
    <property type="project" value="UniProtKB-UniRule"/>
</dbReference>
<evidence type="ECO:0000256" key="7">
    <source>
        <dbReference type="ARBA" id="ARBA00023027"/>
    </source>
</evidence>
<evidence type="ECO:0000313" key="16">
    <source>
        <dbReference type="EMBL" id="GGX67515.1"/>
    </source>
</evidence>
<feature type="binding site" evidence="13">
    <location>
        <position position="167"/>
    </location>
    <ligand>
        <name>(S)-2,3,4,5-tetrahydrodipicolinate</name>
        <dbReference type="ChEBI" id="CHEBI:16845"/>
    </ligand>
</feature>
<feature type="binding site" evidence="13">
    <location>
        <position position="46"/>
    </location>
    <ligand>
        <name>NAD(+)</name>
        <dbReference type="ChEBI" id="CHEBI:57540"/>
    </ligand>
</feature>
<dbReference type="PIRSF" id="PIRSF000161">
    <property type="entry name" value="DHPR"/>
    <property type="match status" value="1"/>
</dbReference>
<dbReference type="InterPro" id="IPR023940">
    <property type="entry name" value="DHDPR_bac"/>
</dbReference>
<feature type="binding site" evidence="13">
    <location>
        <position position="49"/>
    </location>
    <ligand>
        <name>NADP(+)</name>
        <dbReference type="ChEBI" id="CHEBI:58349"/>
    </ligand>
</feature>
<comment type="subunit">
    <text evidence="13">Homotetramer.</text>
</comment>
<keyword evidence="8 13" id="KW-0457">Lysine biosynthesis</keyword>
<feature type="domain" description="Dihydrodipicolinate reductase N-terminal" evidence="14">
    <location>
        <begin position="9"/>
        <end position="136"/>
    </location>
</feature>
<dbReference type="Gene3D" id="3.40.50.720">
    <property type="entry name" value="NAD(P)-binding Rossmann-like Domain"/>
    <property type="match status" value="1"/>
</dbReference>
<feature type="active site" description="Proton donor/acceptor" evidence="13">
    <location>
        <position position="166"/>
    </location>
</feature>
<comment type="caution">
    <text evidence="13">Was originally thought to be a dihydrodipicolinate reductase (DHDPR), catalyzing the conversion of dihydrodipicolinate to tetrahydrodipicolinate. However, it was shown in E.coli that the substrate of the enzymatic reaction is not dihydrodipicolinate (DHDP) but in fact (2S,4S)-4-hydroxy-2,3,4,5-tetrahydrodipicolinic acid (HTPA), the product released by the DapA-catalyzed reaction.</text>
</comment>
<evidence type="ECO:0000256" key="8">
    <source>
        <dbReference type="ARBA" id="ARBA00023154"/>
    </source>
</evidence>
<evidence type="ECO:0000256" key="1">
    <source>
        <dbReference type="ARBA" id="ARBA00006642"/>
    </source>
</evidence>
<dbReference type="EC" id="1.17.1.8" evidence="10 13"/>
<comment type="similarity">
    <text evidence="1 13">Belongs to the DapB family.</text>
</comment>
<comment type="catalytic activity">
    <reaction evidence="12 13">
        <text>(S)-2,3,4,5-tetrahydrodipicolinate + NAD(+) + H2O = (2S,4S)-4-hydroxy-2,3,4,5-tetrahydrodipicolinate + NADH + H(+)</text>
        <dbReference type="Rhea" id="RHEA:35323"/>
        <dbReference type="ChEBI" id="CHEBI:15377"/>
        <dbReference type="ChEBI" id="CHEBI:15378"/>
        <dbReference type="ChEBI" id="CHEBI:16845"/>
        <dbReference type="ChEBI" id="CHEBI:57540"/>
        <dbReference type="ChEBI" id="CHEBI:57945"/>
        <dbReference type="ChEBI" id="CHEBI:67139"/>
        <dbReference type="EC" id="1.17.1.8"/>
    </reaction>
</comment>
<keyword evidence="3 13" id="KW-0028">Amino-acid biosynthesis</keyword>
<evidence type="ECO:0000256" key="12">
    <source>
        <dbReference type="ARBA" id="ARBA00049396"/>
    </source>
</evidence>
<dbReference type="GO" id="GO:0005829">
    <property type="term" value="C:cytosol"/>
    <property type="evidence" value="ECO:0007669"/>
    <property type="project" value="TreeGrafter"/>
</dbReference>
<dbReference type="SUPFAM" id="SSF51735">
    <property type="entry name" value="NAD(P)-binding Rossmann-fold domains"/>
    <property type="match status" value="1"/>
</dbReference>
<name>A0A918KLF4_9PROT</name>
<keyword evidence="2 13" id="KW-0963">Cytoplasm</keyword>
<dbReference type="NCBIfam" id="TIGR00036">
    <property type="entry name" value="dapB"/>
    <property type="match status" value="1"/>
</dbReference>
<dbReference type="SUPFAM" id="SSF55347">
    <property type="entry name" value="Glyceraldehyde-3-phosphate dehydrogenase-like, C-terminal domain"/>
    <property type="match status" value="1"/>
</dbReference>
<dbReference type="GO" id="GO:0019877">
    <property type="term" value="P:diaminopimelate biosynthetic process"/>
    <property type="evidence" value="ECO:0007669"/>
    <property type="project" value="UniProtKB-UniRule"/>
</dbReference>
<protein>
    <recommendedName>
        <fullName evidence="10 13">4-hydroxy-tetrahydrodipicolinate reductase</fullName>
        <shortName evidence="13">HTPA reductase</shortName>
        <ecNumber evidence="10 13">1.17.1.8</ecNumber>
    </recommendedName>
</protein>
<evidence type="ECO:0000256" key="2">
    <source>
        <dbReference type="ARBA" id="ARBA00022490"/>
    </source>
</evidence>
<feature type="binding site" evidence="13">
    <location>
        <begin position="176"/>
        <end position="177"/>
    </location>
    <ligand>
        <name>(S)-2,3,4,5-tetrahydrodipicolinate</name>
        <dbReference type="ChEBI" id="CHEBI:16845"/>
    </ligand>
</feature>
<dbReference type="CDD" id="cd02274">
    <property type="entry name" value="DHDPR_N"/>
    <property type="match status" value="1"/>
</dbReference>
<proteinExistence type="inferred from homology"/>
<evidence type="ECO:0000256" key="4">
    <source>
        <dbReference type="ARBA" id="ARBA00022857"/>
    </source>
</evidence>
<dbReference type="GO" id="GO:0016726">
    <property type="term" value="F:oxidoreductase activity, acting on CH or CH2 groups, NAD or NADP as acceptor"/>
    <property type="evidence" value="ECO:0007669"/>
    <property type="project" value="UniProtKB-UniRule"/>
</dbReference>
<dbReference type="GO" id="GO:0051287">
    <property type="term" value="F:NAD binding"/>
    <property type="evidence" value="ECO:0007669"/>
    <property type="project" value="UniProtKB-UniRule"/>
</dbReference>
<keyword evidence="4 13" id="KW-0521">NADP</keyword>
<evidence type="ECO:0000256" key="13">
    <source>
        <dbReference type="HAMAP-Rule" id="MF_00102"/>
    </source>
</evidence>
<comment type="function">
    <text evidence="13">Catalyzes the conversion of 4-hydroxy-tetrahydrodipicolinate (HTPA) to tetrahydrodipicolinate.</text>
</comment>
<feature type="binding site" evidence="13">
    <location>
        <begin position="109"/>
        <end position="111"/>
    </location>
    <ligand>
        <name>NAD(+)</name>
        <dbReference type="ChEBI" id="CHEBI:57540"/>
    </ligand>
</feature>
<dbReference type="AlphaFoldDB" id="A0A918KLF4"/>
<comment type="catalytic activity">
    <reaction evidence="11 13">
        <text>(S)-2,3,4,5-tetrahydrodipicolinate + NADP(+) + H2O = (2S,4S)-4-hydroxy-2,3,4,5-tetrahydrodipicolinate + NADPH + H(+)</text>
        <dbReference type="Rhea" id="RHEA:35331"/>
        <dbReference type="ChEBI" id="CHEBI:15377"/>
        <dbReference type="ChEBI" id="CHEBI:15378"/>
        <dbReference type="ChEBI" id="CHEBI:16845"/>
        <dbReference type="ChEBI" id="CHEBI:57783"/>
        <dbReference type="ChEBI" id="CHEBI:58349"/>
        <dbReference type="ChEBI" id="CHEBI:67139"/>
        <dbReference type="EC" id="1.17.1.8"/>
    </reaction>
</comment>
<dbReference type="HAMAP" id="MF_00102">
    <property type="entry name" value="DapB"/>
    <property type="match status" value="1"/>
</dbReference>
<dbReference type="GO" id="GO:0009089">
    <property type="term" value="P:lysine biosynthetic process via diaminopimelate"/>
    <property type="evidence" value="ECO:0007669"/>
    <property type="project" value="UniProtKB-UniRule"/>
</dbReference>
<sequence length="277" mass="28630">MTHNGKTTNIGILGADGRMGAAVIRAIAEHPNARLTAAVTAPQSTELGRDAGVVSGGSEIGVSLSADLKSALNACDVLIDFSAPKAAIDAALILAGTGHSGRCHAMVSGTTGFTKTEDAAFEAAANEISLLRSGNFSPGVTALSALVELATEKLGRGWDIEILEMHHRHKVDAPSGTALLLGEAAAKGRGLDLSQSQVLSREGMTGTRRDDDIGFATLRGGGVVGSHEVRLASSLEMITLSHDAFDRSVFARGALSSALWLVDQPKGLYSMRDVLGF</sequence>
<dbReference type="Gene3D" id="3.30.360.10">
    <property type="entry name" value="Dihydrodipicolinate Reductase, domain 2"/>
    <property type="match status" value="1"/>
</dbReference>
<evidence type="ECO:0000256" key="10">
    <source>
        <dbReference type="ARBA" id="ARBA00038983"/>
    </source>
</evidence>
<keyword evidence="5 13" id="KW-0220">Diaminopimelate biosynthesis</keyword>
<keyword evidence="17" id="KW-1185">Reference proteome</keyword>
<keyword evidence="7 13" id="KW-0520">NAD</keyword>
<evidence type="ECO:0000256" key="9">
    <source>
        <dbReference type="ARBA" id="ARBA00037922"/>
    </source>
</evidence>
<dbReference type="InterPro" id="IPR036291">
    <property type="entry name" value="NAD(P)-bd_dom_sf"/>
</dbReference>
<reference evidence="16 17" key="1">
    <citation type="journal article" date="2014" name="Int. J. Syst. Evol. Microbiol.">
        <title>Complete genome sequence of Corynebacterium casei LMG S-19264T (=DSM 44701T), isolated from a smear-ripened cheese.</title>
        <authorList>
            <consortium name="US DOE Joint Genome Institute (JGI-PGF)"/>
            <person name="Walter F."/>
            <person name="Albersmeier A."/>
            <person name="Kalinowski J."/>
            <person name="Ruckert C."/>
        </authorList>
    </citation>
    <scope>NUCLEOTIDE SEQUENCE [LARGE SCALE GENOMIC DNA]</scope>
    <source>
        <strain evidence="16 17">KCTC 23968</strain>
    </source>
</reference>
<gene>
    <name evidence="13 16" type="primary">dapB</name>
    <name evidence="16" type="ORF">GCM10011309_16560</name>
</gene>
<feature type="domain" description="Dihydrodipicolinate reductase C-terminal" evidence="15">
    <location>
        <begin position="139"/>
        <end position="275"/>
    </location>
</feature>
<comment type="caution">
    <text evidence="16">The sequence shown here is derived from an EMBL/GenBank/DDBJ whole genome shotgun (WGS) entry which is preliminary data.</text>
</comment>
<dbReference type="GO" id="GO:0008839">
    <property type="term" value="F:4-hydroxy-tetrahydrodipicolinate reductase"/>
    <property type="evidence" value="ECO:0007669"/>
    <property type="project" value="UniProtKB-UniRule"/>
</dbReference>
<evidence type="ECO:0000313" key="17">
    <source>
        <dbReference type="Proteomes" id="UP000600865"/>
    </source>
</evidence>
<dbReference type="InterPro" id="IPR022664">
    <property type="entry name" value="DapB_N_CS"/>
</dbReference>
<dbReference type="Pfam" id="PF05173">
    <property type="entry name" value="DapB_C"/>
    <property type="match status" value="1"/>
</dbReference>
<feature type="active site" description="Proton donor" evidence="13">
    <location>
        <position position="170"/>
    </location>
</feature>
<keyword evidence="6 13" id="KW-0560">Oxidoreductase</keyword>
<feature type="binding site" evidence="13">
    <location>
        <begin position="14"/>
        <end position="19"/>
    </location>
    <ligand>
        <name>NAD(+)</name>
        <dbReference type="ChEBI" id="CHEBI:57540"/>
    </ligand>
</feature>
<accession>A0A918KLF4</accession>